<comment type="caution">
    <text evidence="2">The sequence shown here is derived from an EMBL/GenBank/DDBJ whole genome shotgun (WGS) entry which is preliminary data.</text>
</comment>
<reference evidence="2" key="1">
    <citation type="journal article" date="2019" name="Nat. Med.">
        <title>A library of human gut bacterial isolates paired with longitudinal multiomics data enables mechanistic microbiome research.</title>
        <authorList>
            <person name="Poyet M."/>
            <person name="Groussin M."/>
            <person name="Gibbons S.M."/>
            <person name="Avila-Pacheco J."/>
            <person name="Jiang X."/>
            <person name="Kearney S.M."/>
            <person name="Perrotta A.R."/>
            <person name="Berdy B."/>
            <person name="Zhao S."/>
            <person name="Lieberman T.D."/>
            <person name="Swanson P.K."/>
            <person name="Smith M."/>
            <person name="Roesemann S."/>
            <person name="Alexander J.E."/>
            <person name="Rich S.A."/>
            <person name="Livny J."/>
            <person name="Vlamakis H."/>
            <person name="Clish C."/>
            <person name="Bullock K."/>
            <person name="Deik A."/>
            <person name="Scott J."/>
            <person name="Pierce K.A."/>
            <person name="Xavier R.J."/>
            <person name="Alm E.J."/>
        </authorList>
    </citation>
    <scope>NUCLEOTIDE SEQUENCE</scope>
    <source>
        <strain evidence="2">BIOML-A179</strain>
    </source>
</reference>
<feature type="domain" description="Glycosyltransferase RgtA/B/C/D-like" evidence="1">
    <location>
        <begin position="153"/>
        <end position="283"/>
    </location>
</feature>
<dbReference type="Pfam" id="PF13231">
    <property type="entry name" value="PMT_2"/>
    <property type="match status" value="1"/>
</dbReference>
<dbReference type="EMBL" id="WMQV01000021">
    <property type="protein sequence ID" value="MTL94735.1"/>
    <property type="molecule type" value="Genomic_DNA"/>
</dbReference>
<sequence length="489" mass="56592">MNISGIKLGLMTLFNVVFVIVFGYILLNTSIFPFKIFKIMNPVVILLGVIIVLSGLYFLNKRLEKCNEKRLMVISIGSFIILIILQFFFARYFTVNPTWDFGKVYDEAYDLSIQFRQIDQYFYFYCPNNLPILLLVTGLFKIFRFMGFTDLLKPLIVVNLSIVFLSVWIMYLFIKEMYGLQRATLFSILSILITPFYTYTTIVYTDTLGMILPILSLYLYAKIYRSPKKEIGLLVTLGLVLGLGGLLKTHALVVLVAILIHYFLTRKDGFIRLSAPLILMVLVTMMSYKLAIKPLIPVASSEVGFPKTHWVMMGLKGLGGYDDEDTNMTRFLKDSGWSNDEIQAQHIRLMKERLEAFGVGGFINHLNSKLNFTWSDGTYFAPEKLKREPIVTNNYQDYIFGDKNLPYLYLSQMVHVVILFLMWLSSIRILKDKLCFESVMTISVFGVMLFLLIWETRSRYLMIYLPVFVVLASYGFGEFTQMIQKIKRQ</sequence>
<organism evidence="2">
    <name type="scientific">Turicibacter sanguinis</name>
    <dbReference type="NCBI Taxonomy" id="154288"/>
    <lineage>
        <taxon>Bacteria</taxon>
        <taxon>Bacillati</taxon>
        <taxon>Bacillota</taxon>
        <taxon>Erysipelotrichia</taxon>
        <taxon>Erysipelotrichales</taxon>
        <taxon>Turicibacteraceae</taxon>
        <taxon>Turicibacter</taxon>
    </lineage>
</organism>
<dbReference type="AlphaFoldDB" id="A0A6I3NXY4"/>
<dbReference type="RefSeq" id="WP_129821679.1">
    <property type="nucleotide sequence ID" value="NZ_JAQMIR010000020.1"/>
</dbReference>
<gene>
    <name evidence="2" type="ORF">GMA64_09370</name>
</gene>
<evidence type="ECO:0000259" key="1">
    <source>
        <dbReference type="Pfam" id="PF13231"/>
    </source>
</evidence>
<accession>A0A6I3NXY4</accession>
<protein>
    <recommendedName>
        <fullName evidence="1">Glycosyltransferase RgtA/B/C/D-like domain-containing protein</fullName>
    </recommendedName>
</protein>
<dbReference type="InterPro" id="IPR038731">
    <property type="entry name" value="RgtA/B/C-like"/>
</dbReference>
<evidence type="ECO:0000313" key="2">
    <source>
        <dbReference type="EMBL" id="MTL94735.1"/>
    </source>
</evidence>
<name>A0A6I3NXY4_9FIRM</name>
<proteinExistence type="predicted"/>